<gene>
    <name evidence="1" type="ORF">MsedB_0779</name>
    <name evidence="2" type="ORF">MsedC_0778</name>
    <name evidence="3" type="ORF">MsedD_0779</name>
</gene>
<protein>
    <submittedName>
        <fullName evidence="2">Uncharacterized protein</fullName>
    </submittedName>
</protein>
<proteinExistence type="predicted"/>
<evidence type="ECO:0000313" key="1">
    <source>
        <dbReference type="EMBL" id="AKV76097.1"/>
    </source>
</evidence>
<accession>A0A0K1SUW0</accession>
<evidence type="ECO:0000313" key="2">
    <source>
        <dbReference type="EMBL" id="AKV78348.1"/>
    </source>
</evidence>
<reference evidence="4 5" key="1">
    <citation type="journal article" date="2015" name="Genome Announc.">
        <title>Complete Genome Sequences of Evolved Arsenate-Resistant Metallosphaera sedula Strains.</title>
        <authorList>
            <person name="Ai C."/>
            <person name="McCarthy S."/>
            <person name="Schackwitz W."/>
            <person name="Martin J."/>
            <person name="Lipzen A."/>
            <person name="Blum P."/>
        </authorList>
    </citation>
    <scope>NUCLEOTIDE SEQUENCE [LARGE SCALE GENOMIC DNA]</scope>
    <source>
        <strain evidence="2 5">ARS120-1</strain>
        <strain evidence="3 4">ARS120-2</strain>
        <strain evidence="1 6">ARS50-2</strain>
    </source>
</reference>
<evidence type="ECO:0000313" key="5">
    <source>
        <dbReference type="Proteomes" id="UP000062398"/>
    </source>
</evidence>
<dbReference type="EMBL" id="CP012173">
    <property type="protein sequence ID" value="AKV76097.1"/>
    <property type="molecule type" value="Genomic_DNA"/>
</dbReference>
<dbReference type="Proteomes" id="UP000062398">
    <property type="component" value="Chromosome"/>
</dbReference>
<organism evidence="2 5">
    <name type="scientific">Metallosphaera sedula</name>
    <dbReference type="NCBI Taxonomy" id="43687"/>
    <lineage>
        <taxon>Archaea</taxon>
        <taxon>Thermoproteota</taxon>
        <taxon>Thermoprotei</taxon>
        <taxon>Sulfolobales</taxon>
        <taxon>Sulfolobaceae</taxon>
        <taxon>Metallosphaera</taxon>
    </lineage>
</organism>
<dbReference type="AlphaFoldDB" id="A0A0K1SUW0"/>
<dbReference type="Proteomes" id="UP000062475">
    <property type="component" value="Chromosome"/>
</dbReference>
<evidence type="ECO:0000313" key="6">
    <source>
        <dbReference type="Proteomes" id="UP000062475"/>
    </source>
</evidence>
<dbReference type="Proteomes" id="UP000061362">
    <property type="component" value="Chromosome"/>
</dbReference>
<name>A0A0K1SUW0_9CREN</name>
<sequence length="61" mass="6864">MVARPILLSLALGIARQVLSLNVKKRLVKICAGRITPVRVPIKATVSRRPTLHVYRFYRGP</sequence>
<dbReference type="EMBL" id="CP012175">
    <property type="protein sequence ID" value="AKV80593.1"/>
    <property type="molecule type" value="Genomic_DNA"/>
</dbReference>
<dbReference type="EMBL" id="CP012174">
    <property type="protein sequence ID" value="AKV78348.1"/>
    <property type="molecule type" value="Genomic_DNA"/>
</dbReference>
<evidence type="ECO:0000313" key="3">
    <source>
        <dbReference type="EMBL" id="AKV80593.1"/>
    </source>
</evidence>
<evidence type="ECO:0000313" key="4">
    <source>
        <dbReference type="Proteomes" id="UP000061362"/>
    </source>
</evidence>